<protein>
    <submittedName>
        <fullName evidence="3">DUF732 domain-containing protein</fullName>
    </submittedName>
</protein>
<dbReference type="EMBL" id="JACKTY010000029">
    <property type="protein sequence ID" value="MCV7227297.1"/>
    <property type="molecule type" value="Genomic_DNA"/>
</dbReference>
<name>A0ABT3CCY0_9MYCO</name>
<dbReference type="Proteomes" id="UP001526201">
    <property type="component" value="Unassembled WGS sequence"/>
</dbReference>
<dbReference type="InterPro" id="IPR007969">
    <property type="entry name" value="DUF732"/>
</dbReference>
<keyword evidence="4" id="KW-1185">Reference proteome</keyword>
<evidence type="ECO:0000313" key="4">
    <source>
        <dbReference type="Proteomes" id="UP001526201"/>
    </source>
</evidence>
<sequence>MKLSSVMAGCVLALGAAAPMAHADSDDDAYIAAIQSVGTPTDSPATNTAYGKGLCARLPEVGFDALVAAVHHDNLSASITMHQSALIIGAAISNYCIVEVDMLPKSLAY</sequence>
<feature type="chain" id="PRO_5046353572" evidence="1">
    <location>
        <begin position="24"/>
        <end position="109"/>
    </location>
</feature>
<dbReference type="Pfam" id="PF05305">
    <property type="entry name" value="DUF732"/>
    <property type="match status" value="1"/>
</dbReference>
<keyword evidence="1" id="KW-0732">Signal</keyword>
<comment type="caution">
    <text evidence="3">The sequence shown here is derived from an EMBL/GenBank/DDBJ whole genome shotgun (WGS) entry which is preliminary data.</text>
</comment>
<feature type="signal peptide" evidence="1">
    <location>
        <begin position="1"/>
        <end position="23"/>
    </location>
</feature>
<gene>
    <name evidence="3" type="ORF">H7J73_14780</name>
</gene>
<evidence type="ECO:0000259" key="2">
    <source>
        <dbReference type="Pfam" id="PF05305"/>
    </source>
</evidence>
<proteinExistence type="predicted"/>
<organism evidence="3 4">
    <name type="scientific">Mycolicibacterium komossense</name>
    <dbReference type="NCBI Taxonomy" id="1779"/>
    <lineage>
        <taxon>Bacteria</taxon>
        <taxon>Bacillati</taxon>
        <taxon>Actinomycetota</taxon>
        <taxon>Actinomycetes</taxon>
        <taxon>Mycobacteriales</taxon>
        <taxon>Mycobacteriaceae</taxon>
        <taxon>Mycolicibacterium</taxon>
    </lineage>
</organism>
<dbReference type="RefSeq" id="WP_264068237.1">
    <property type="nucleotide sequence ID" value="NZ_JACKTY010000029.1"/>
</dbReference>
<evidence type="ECO:0000256" key="1">
    <source>
        <dbReference type="SAM" id="SignalP"/>
    </source>
</evidence>
<reference evidence="3 4" key="1">
    <citation type="journal article" date="2022" name="BMC Genomics">
        <title>Comparative genome analysis of mycobacteria focusing on tRNA and non-coding RNA.</title>
        <authorList>
            <person name="Behra P.R.K."/>
            <person name="Pettersson B.M.F."/>
            <person name="Ramesh M."/>
            <person name="Das S."/>
            <person name="Dasgupta S."/>
            <person name="Kirsebom L.A."/>
        </authorList>
    </citation>
    <scope>NUCLEOTIDE SEQUENCE [LARGE SCALE GENOMIC DNA]</scope>
    <source>
        <strain evidence="3 4">DSM 44078</strain>
    </source>
</reference>
<evidence type="ECO:0000313" key="3">
    <source>
        <dbReference type="EMBL" id="MCV7227297.1"/>
    </source>
</evidence>
<accession>A0ABT3CCY0</accession>
<feature type="domain" description="DUF732" evidence="2">
    <location>
        <begin position="26"/>
        <end position="96"/>
    </location>
</feature>